<dbReference type="OrthoDB" id="19619at2759"/>
<dbReference type="OMA" id="QYCKREN"/>
<proteinExistence type="predicted"/>
<evidence type="ECO:0000313" key="5">
    <source>
        <dbReference type="Proteomes" id="UP000024533"/>
    </source>
</evidence>
<evidence type="ECO:0008006" key="6">
    <source>
        <dbReference type="Google" id="ProtNLM"/>
    </source>
</evidence>
<accession>A0A059J174</accession>
<dbReference type="GO" id="GO:0032979">
    <property type="term" value="P:protein insertion into mitochondrial inner membrane from matrix"/>
    <property type="evidence" value="ECO:0007669"/>
    <property type="project" value="InterPro"/>
</dbReference>
<evidence type="ECO:0000256" key="1">
    <source>
        <dbReference type="ARBA" id="ARBA00004173"/>
    </source>
</evidence>
<evidence type="ECO:0000256" key="3">
    <source>
        <dbReference type="ARBA" id="ARBA00023128"/>
    </source>
</evidence>
<keyword evidence="3" id="KW-0496">Mitochondrion</keyword>
<gene>
    <name evidence="4" type="ORF">H109_06881</name>
</gene>
<dbReference type="InterPro" id="IPR051975">
    <property type="entry name" value="mtLSU_mL45"/>
</dbReference>
<dbReference type="GO" id="GO:0005743">
    <property type="term" value="C:mitochondrial inner membrane"/>
    <property type="evidence" value="ECO:0007669"/>
    <property type="project" value="InterPro"/>
</dbReference>
<comment type="subcellular location">
    <subcellularLocation>
        <location evidence="1">Mitochondrion</location>
    </subcellularLocation>
</comment>
<comment type="caution">
    <text evidence="4">The sequence shown here is derived from an EMBL/GenBank/DDBJ whole genome shotgun (WGS) entry which is preliminary data.</text>
</comment>
<organism evidence="4 5">
    <name type="scientific">Trichophyton interdigitale (strain MR816)</name>
    <dbReference type="NCBI Taxonomy" id="1215338"/>
    <lineage>
        <taxon>Eukaryota</taxon>
        <taxon>Fungi</taxon>
        <taxon>Dikarya</taxon>
        <taxon>Ascomycota</taxon>
        <taxon>Pezizomycotina</taxon>
        <taxon>Eurotiomycetes</taxon>
        <taxon>Eurotiomycetidae</taxon>
        <taxon>Onygenales</taxon>
        <taxon>Arthrodermataceae</taxon>
        <taxon>Trichophyton</taxon>
    </lineage>
</organism>
<reference evidence="4 5" key="1">
    <citation type="submission" date="2014-02" db="EMBL/GenBank/DDBJ databases">
        <title>The Genome Sequence of Trichophyton interdigitale MR816.</title>
        <authorList>
            <consortium name="The Broad Institute Genomics Platform"/>
            <person name="Cuomo C.A."/>
            <person name="White T.C."/>
            <person name="Graser Y."/>
            <person name="Martinez-Rossi N."/>
            <person name="Heitman J."/>
            <person name="Young S.K."/>
            <person name="Zeng Q."/>
            <person name="Gargeya S."/>
            <person name="Abouelleil A."/>
            <person name="Alvarado L."/>
            <person name="Chapman S.B."/>
            <person name="Gainer-Dewar J."/>
            <person name="Goldberg J."/>
            <person name="Griggs A."/>
            <person name="Gujja S."/>
            <person name="Hansen M."/>
            <person name="Howarth C."/>
            <person name="Imamovic A."/>
            <person name="Larimer J."/>
            <person name="Martinez D."/>
            <person name="Murphy C."/>
            <person name="Pearson M.D."/>
            <person name="Persinoti G."/>
            <person name="Poon T."/>
            <person name="Priest M."/>
            <person name="Roberts A.D."/>
            <person name="Saif S."/>
            <person name="Shea T.D."/>
            <person name="Sykes S.N."/>
            <person name="Wortman J."/>
            <person name="Nusbaum C."/>
            <person name="Birren B."/>
        </authorList>
    </citation>
    <scope>NUCLEOTIDE SEQUENCE [LARGE SCALE GENOMIC DNA]</scope>
    <source>
        <strain evidence="4 5">MR816</strain>
    </source>
</reference>
<dbReference type="Gene3D" id="3.10.450.240">
    <property type="match status" value="1"/>
</dbReference>
<dbReference type="Proteomes" id="UP000024533">
    <property type="component" value="Unassembled WGS sequence"/>
</dbReference>
<evidence type="ECO:0000256" key="2">
    <source>
        <dbReference type="ARBA" id="ARBA00022946"/>
    </source>
</evidence>
<protein>
    <recommendedName>
        <fullName evidence="6">Tim44-like domain-containing protein</fullName>
    </recommendedName>
</protein>
<dbReference type="PANTHER" id="PTHR28554">
    <property type="entry name" value="39S RIBOSOMAL PROTEIN L45, MITOCHONDRIAL"/>
    <property type="match status" value="1"/>
</dbReference>
<dbReference type="HOGENOM" id="CLU_055139_1_1_1"/>
<dbReference type="AlphaFoldDB" id="A0A059J174"/>
<sequence length="325" mass="37406">MNSSISRTLSSTVALRPSSRSVVFQWPSKCAARSFSQSSLRAGMTAPKVVAPKPPAQMSMKNRLQETMRGVNKEMVPDDIGLLPGTFIRPVWQNLPSLFSDPKSRLHMEWMHWKMKFLNFMSLFTYCKFINKKLPLRLRERKKMAIELHKRMYDHFASGNLGALQSYCCNGIFESFFKRVVRRPANSPELIWKLHKYLKFPHSMTITGARVVSDRAAALPNATGMGIRQVIVRIQSRQSLITPPAPIARLSEKQIRDIEKQQKEKQKDCTEYIVLQRFMWGGKDGEWKVWGLADETTTEDLRTNPMFMKGITMKDRLEMMAAASR</sequence>
<keyword evidence="5" id="KW-1185">Reference proteome</keyword>
<dbReference type="PANTHER" id="PTHR28554:SF1">
    <property type="entry name" value="LARGE RIBOSOMAL SUBUNIT PROTEIN ML45"/>
    <property type="match status" value="1"/>
</dbReference>
<dbReference type="EMBL" id="AOKY01000593">
    <property type="protein sequence ID" value="KDB21217.1"/>
    <property type="molecule type" value="Genomic_DNA"/>
</dbReference>
<dbReference type="Pfam" id="PF07961">
    <property type="entry name" value="MBA1"/>
    <property type="match status" value="1"/>
</dbReference>
<dbReference type="InterPro" id="IPR024621">
    <property type="entry name" value="Mba1"/>
</dbReference>
<keyword evidence="2" id="KW-0809">Transit peptide</keyword>
<name>A0A059J174_TRIIM</name>
<evidence type="ECO:0000313" key="4">
    <source>
        <dbReference type="EMBL" id="KDB21217.1"/>
    </source>
</evidence>